<sequence length="141" mass="14930">MSTPTLNPAIIGQVEKHHTAVLARALSGTTLDEKQWITLNQALTGPIERSAHIARVATMTQWDPTAVAAAVTALLTAGLLRELPGDRLEATEAGATLVGRIRTETGAIVTRAYEAVSAEDRAVAARVLTIVKERLAVELAD</sequence>
<dbReference type="SUPFAM" id="SSF46785">
    <property type="entry name" value="Winged helix' DNA-binding domain"/>
    <property type="match status" value="1"/>
</dbReference>
<dbReference type="InterPro" id="IPR036390">
    <property type="entry name" value="WH_DNA-bd_sf"/>
</dbReference>
<reference evidence="1 2" key="1">
    <citation type="submission" date="2018-07" db="EMBL/GenBank/DDBJ databases">
        <title>Genomic Encyclopedia of Type Strains, Phase IV (KMG-IV): sequencing the most valuable type-strain genomes for metagenomic binning, comparative biology and taxonomic classification.</title>
        <authorList>
            <person name="Goeker M."/>
        </authorList>
    </citation>
    <scope>NUCLEOTIDE SEQUENCE [LARGE SCALE GENOMIC DNA]</scope>
    <source>
        <strain evidence="1 2">DSM 44290</strain>
    </source>
</reference>
<keyword evidence="2" id="KW-1185">Reference proteome</keyword>
<evidence type="ECO:0000313" key="1">
    <source>
        <dbReference type="EMBL" id="RDI65925.1"/>
    </source>
</evidence>
<dbReference type="Gene3D" id="1.10.10.10">
    <property type="entry name" value="Winged helix-like DNA-binding domain superfamily/Winged helix DNA-binding domain"/>
    <property type="match status" value="1"/>
</dbReference>
<evidence type="ECO:0008006" key="3">
    <source>
        <dbReference type="Google" id="ProtNLM"/>
    </source>
</evidence>
<dbReference type="AlphaFoldDB" id="A0A370I5E2"/>
<evidence type="ECO:0000313" key="2">
    <source>
        <dbReference type="Proteomes" id="UP000254869"/>
    </source>
</evidence>
<name>A0A370I5E2_9NOCA</name>
<dbReference type="RefSeq" id="WP_067998127.1">
    <property type="nucleotide sequence ID" value="NZ_QQBC01000005.1"/>
</dbReference>
<dbReference type="Proteomes" id="UP000254869">
    <property type="component" value="Unassembled WGS sequence"/>
</dbReference>
<protein>
    <recommendedName>
        <fullName evidence="3">DNA-binding MarR family transcriptional regulator</fullName>
    </recommendedName>
</protein>
<gene>
    <name evidence="1" type="ORF">DFR76_105244</name>
</gene>
<proteinExistence type="predicted"/>
<organism evidence="1 2">
    <name type="scientific">Nocardia pseudobrasiliensis</name>
    <dbReference type="NCBI Taxonomy" id="45979"/>
    <lineage>
        <taxon>Bacteria</taxon>
        <taxon>Bacillati</taxon>
        <taxon>Actinomycetota</taxon>
        <taxon>Actinomycetes</taxon>
        <taxon>Mycobacteriales</taxon>
        <taxon>Nocardiaceae</taxon>
        <taxon>Nocardia</taxon>
    </lineage>
</organism>
<dbReference type="EMBL" id="QQBC01000005">
    <property type="protein sequence ID" value="RDI65925.1"/>
    <property type="molecule type" value="Genomic_DNA"/>
</dbReference>
<accession>A0A370I5E2</accession>
<comment type="caution">
    <text evidence="1">The sequence shown here is derived from an EMBL/GenBank/DDBJ whole genome shotgun (WGS) entry which is preliminary data.</text>
</comment>
<dbReference type="InterPro" id="IPR036388">
    <property type="entry name" value="WH-like_DNA-bd_sf"/>
</dbReference>